<organism evidence="3 4">
    <name type="scientific">Polystyrenella longa</name>
    <dbReference type="NCBI Taxonomy" id="2528007"/>
    <lineage>
        <taxon>Bacteria</taxon>
        <taxon>Pseudomonadati</taxon>
        <taxon>Planctomycetota</taxon>
        <taxon>Planctomycetia</taxon>
        <taxon>Planctomycetales</taxon>
        <taxon>Planctomycetaceae</taxon>
        <taxon>Polystyrenella</taxon>
    </lineage>
</organism>
<dbReference type="OrthoDB" id="248327at2"/>
<gene>
    <name evidence="3" type="ORF">Pla110_45790</name>
</gene>
<feature type="signal peptide" evidence="2">
    <location>
        <begin position="1"/>
        <end position="29"/>
    </location>
</feature>
<keyword evidence="2" id="KW-0732">Signal</keyword>
<dbReference type="KEGG" id="plon:Pla110_45790"/>
<protein>
    <submittedName>
        <fullName evidence="3">Uncharacterized protein</fullName>
    </submittedName>
</protein>
<evidence type="ECO:0000256" key="2">
    <source>
        <dbReference type="SAM" id="SignalP"/>
    </source>
</evidence>
<keyword evidence="4" id="KW-1185">Reference proteome</keyword>
<reference evidence="3 4" key="1">
    <citation type="submission" date="2019-02" db="EMBL/GenBank/DDBJ databases">
        <title>Deep-cultivation of Planctomycetes and their phenomic and genomic characterization uncovers novel biology.</title>
        <authorList>
            <person name="Wiegand S."/>
            <person name="Jogler M."/>
            <person name="Boedeker C."/>
            <person name="Pinto D."/>
            <person name="Vollmers J."/>
            <person name="Rivas-Marin E."/>
            <person name="Kohn T."/>
            <person name="Peeters S.H."/>
            <person name="Heuer A."/>
            <person name="Rast P."/>
            <person name="Oberbeckmann S."/>
            <person name="Bunk B."/>
            <person name="Jeske O."/>
            <person name="Meyerdierks A."/>
            <person name="Storesund J.E."/>
            <person name="Kallscheuer N."/>
            <person name="Luecker S."/>
            <person name="Lage O.M."/>
            <person name="Pohl T."/>
            <person name="Merkel B.J."/>
            <person name="Hornburger P."/>
            <person name="Mueller R.-W."/>
            <person name="Bruemmer F."/>
            <person name="Labrenz M."/>
            <person name="Spormann A.M."/>
            <person name="Op den Camp H."/>
            <person name="Overmann J."/>
            <person name="Amann R."/>
            <person name="Jetten M.S.M."/>
            <person name="Mascher T."/>
            <person name="Medema M.H."/>
            <person name="Devos D.P."/>
            <person name="Kaster A.-K."/>
            <person name="Ovreas L."/>
            <person name="Rohde M."/>
            <person name="Galperin M.Y."/>
            <person name="Jogler C."/>
        </authorList>
    </citation>
    <scope>NUCLEOTIDE SEQUENCE [LARGE SCALE GENOMIC DNA]</scope>
    <source>
        <strain evidence="3 4">Pla110</strain>
    </source>
</reference>
<name>A0A518CUC0_9PLAN</name>
<dbReference type="Proteomes" id="UP000317178">
    <property type="component" value="Chromosome"/>
</dbReference>
<sequence precursor="true">MRINYRLITCLLTLLLTFNCGVWNVEAQAAGIDARKGFHYHLTEKHGPWMIMVAVFSPPPPERRSKEGLSPQEAANELVYELRSHGLPAYTFEPHEASEKFKVVRNKRDELGPSNQLVHMVGEGSICVLAGNFDIMASEKDNAQAEKTLDKVKEFVPKFLDQETQLEVSAPLSPNGNSNDPRQYGVFQKLKNGAVFASTPGNPKPLSGAFLTINPLRSAEDMNESKRNRYLLDLNSGGEFSLLDNPAKYTLIVATFYGNSKTQALNTGGLFKKNNNSQELGTSLDDSAFKAWEFCKAMRTASNYGYDQNYEAYVLHTRYKSYVTIGSFDNAEDPRIEEMKQLMGAKVRQTSGGSSASMFAEMFSIPKQPAPGQAPQKSWMFDPEPQLSAIPKIK</sequence>
<dbReference type="RefSeq" id="WP_144999307.1">
    <property type="nucleotide sequence ID" value="NZ_CP036281.1"/>
</dbReference>
<evidence type="ECO:0000313" key="4">
    <source>
        <dbReference type="Proteomes" id="UP000317178"/>
    </source>
</evidence>
<evidence type="ECO:0000256" key="1">
    <source>
        <dbReference type="SAM" id="MobiDB-lite"/>
    </source>
</evidence>
<proteinExistence type="predicted"/>
<feature type="compositionally biased region" description="Low complexity" evidence="1">
    <location>
        <begin position="366"/>
        <end position="377"/>
    </location>
</feature>
<feature type="region of interest" description="Disordered" evidence="1">
    <location>
        <begin position="366"/>
        <end position="394"/>
    </location>
</feature>
<dbReference type="EMBL" id="CP036281">
    <property type="protein sequence ID" value="QDU82816.1"/>
    <property type="molecule type" value="Genomic_DNA"/>
</dbReference>
<accession>A0A518CUC0</accession>
<evidence type="ECO:0000313" key="3">
    <source>
        <dbReference type="EMBL" id="QDU82816.1"/>
    </source>
</evidence>
<dbReference type="AlphaFoldDB" id="A0A518CUC0"/>
<feature type="chain" id="PRO_5022007828" evidence="2">
    <location>
        <begin position="30"/>
        <end position="394"/>
    </location>
</feature>